<dbReference type="Proteomes" id="UP000824890">
    <property type="component" value="Unassembled WGS sequence"/>
</dbReference>
<sequence length="182" mass="19293">AKREKREKRENAWEESTDVRRRVCARAGAGGSLICRSSLGYPLCASICCLIRYIFGSGLGFYRRERTVYGGFQTAVSSLSLASGSAPPAKLPGGRGSHSSAPSDLAPRGEGVLYLASSALFRGCFSRWWKREATVSSWCVSVSRGCYSGVCSNGGGDDLAPAIDLAGKDFSGVQDGGDGECW</sequence>
<reference evidence="1 2" key="1">
    <citation type="submission" date="2021-05" db="EMBL/GenBank/DDBJ databases">
        <title>Genome Assembly of Synthetic Allotetraploid Brassica napus Reveals Homoeologous Exchanges between Subgenomes.</title>
        <authorList>
            <person name="Davis J.T."/>
        </authorList>
    </citation>
    <scope>NUCLEOTIDE SEQUENCE [LARGE SCALE GENOMIC DNA]</scope>
    <source>
        <strain evidence="2">cv. Da-Ae</strain>
        <tissue evidence="1">Seedling</tissue>
    </source>
</reference>
<comment type="caution">
    <text evidence="1">The sequence shown here is derived from an EMBL/GenBank/DDBJ whole genome shotgun (WGS) entry which is preliminary data.</text>
</comment>
<organism evidence="1 2">
    <name type="scientific">Brassica napus</name>
    <name type="common">Rape</name>
    <dbReference type="NCBI Taxonomy" id="3708"/>
    <lineage>
        <taxon>Eukaryota</taxon>
        <taxon>Viridiplantae</taxon>
        <taxon>Streptophyta</taxon>
        <taxon>Embryophyta</taxon>
        <taxon>Tracheophyta</taxon>
        <taxon>Spermatophyta</taxon>
        <taxon>Magnoliopsida</taxon>
        <taxon>eudicotyledons</taxon>
        <taxon>Gunneridae</taxon>
        <taxon>Pentapetalae</taxon>
        <taxon>rosids</taxon>
        <taxon>malvids</taxon>
        <taxon>Brassicales</taxon>
        <taxon>Brassicaceae</taxon>
        <taxon>Brassiceae</taxon>
        <taxon>Brassica</taxon>
    </lineage>
</organism>
<evidence type="ECO:0000313" key="1">
    <source>
        <dbReference type="EMBL" id="KAH0916265.1"/>
    </source>
</evidence>
<protein>
    <submittedName>
        <fullName evidence="1">Uncharacterized protein</fullName>
    </submittedName>
</protein>
<accession>A0ABQ8CGR8</accession>
<name>A0ABQ8CGR8_BRANA</name>
<evidence type="ECO:0000313" key="2">
    <source>
        <dbReference type="Proteomes" id="UP000824890"/>
    </source>
</evidence>
<dbReference type="EMBL" id="JAGKQM010000008">
    <property type="protein sequence ID" value="KAH0916265.1"/>
    <property type="molecule type" value="Genomic_DNA"/>
</dbReference>
<feature type="non-terminal residue" evidence="1">
    <location>
        <position position="1"/>
    </location>
</feature>
<proteinExistence type="predicted"/>
<keyword evidence="2" id="KW-1185">Reference proteome</keyword>
<gene>
    <name evidence="1" type="ORF">HID58_030711</name>
</gene>